<dbReference type="InterPro" id="IPR052057">
    <property type="entry name" value="IS150/IS1296_orfA-like"/>
</dbReference>
<feature type="domain" description="Insertion element IS150 protein InsJ-like helix-turn-helix" evidence="3">
    <location>
        <begin position="62"/>
        <end position="111"/>
    </location>
</feature>
<dbReference type="SUPFAM" id="SSF46689">
    <property type="entry name" value="Homeodomain-like"/>
    <property type="match status" value="2"/>
</dbReference>
<proteinExistence type="inferred from homology"/>
<feature type="compositionally biased region" description="Basic and acidic residues" evidence="2">
    <location>
        <begin position="114"/>
        <end position="123"/>
    </location>
</feature>
<sequence length="162" mass="19242">MFSREIKLAAIKDYYNGLGFTKITKKYGIKGSATLYEWIRKFDQFGPKYFSKNTKTYYEYSFKIKVINWRLRNHESLTNASRHFKLSSPCVVYQWERLVSEGRLNKPKGRPPKMKNDKDMSLEEKNKKLEQQVTYLQAKVAYLEKLDALIQSKKSPTKKKHK</sequence>
<gene>
    <name evidence="4" type="ORF">AP20H10_01740</name>
</gene>
<keyword evidence="5" id="KW-1185">Reference proteome</keyword>
<organism evidence="4 5">
    <name type="scientific">Apilactobacillus apinorum</name>
    <dbReference type="NCBI Taxonomy" id="1218495"/>
    <lineage>
        <taxon>Bacteria</taxon>
        <taxon>Bacillati</taxon>
        <taxon>Bacillota</taxon>
        <taxon>Bacilli</taxon>
        <taxon>Lactobacillales</taxon>
        <taxon>Lactobacillaceae</taxon>
        <taxon>Apilactobacillus</taxon>
    </lineage>
</organism>
<comment type="caution">
    <text evidence="4">The sequence shown here is derived from an EMBL/GenBank/DDBJ whole genome shotgun (WGS) entry which is preliminary data.</text>
</comment>
<dbReference type="Pfam" id="PF13518">
    <property type="entry name" value="HTH_28"/>
    <property type="match status" value="1"/>
</dbReference>
<dbReference type="PANTHER" id="PTHR33795">
    <property type="entry name" value="INSERTION ELEMENT IS150 PROTEIN INSJ"/>
    <property type="match status" value="1"/>
</dbReference>
<dbReference type="RefSeq" id="WP_353317304.1">
    <property type="nucleotide sequence ID" value="NZ_BAABVV010000018.1"/>
</dbReference>
<evidence type="ECO:0000313" key="4">
    <source>
        <dbReference type="EMBL" id="GAA6113811.1"/>
    </source>
</evidence>
<evidence type="ECO:0000256" key="1">
    <source>
        <dbReference type="ARBA" id="ARBA00038232"/>
    </source>
</evidence>
<evidence type="ECO:0000313" key="5">
    <source>
        <dbReference type="Proteomes" id="UP001438112"/>
    </source>
</evidence>
<protein>
    <recommendedName>
        <fullName evidence="3">Insertion element IS150 protein InsJ-like helix-turn-helix domain-containing protein</fullName>
    </recommendedName>
</protein>
<comment type="similarity">
    <text evidence="1">Belongs to the IS150/IS1296 orfA family.</text>
</comment>
<feature type="region of interest" description="Disordered" evidence="2">
    <location>
        <begin position="103"/>
        <end position="123"/>
    </location>
</feature>
<dbReference type="InterPro" id="IPR055247">
    <property type="entry name" value="InsJ-like_HTH"/>
</dbReference>
<dbReference type="Proteomes" id="UP001438112">
    <property type="component" value="Unassembled WGS sequence"/>
</dbReference>
<name>A0ABP9ZG89_9LACO</name>
<evidence type="ECO:0000259" key="3">
    <source>
        <dbReference type="Pfam" id="PF13518"/>
    </source>
</evidence>
<dbReference type="InterPro" id="IPR009057">
    <property type="entry name" value="Homeodomain-like_sf"/>
</dbReference>
<dbReference type="PANTHER" id="PTHR33795:SF1">
    <property type="entry name" value="INSERTION ELEMENT IS150 PROTEIN INSJ"/>
    <property type="match status" value="1"/>
</dbReference>
<reference evidence="4 5" key="1">
    <citation type="submission" date="2024-03" db="EMBL/GenBank/DDBJ databases">
        <title>Inconsistent identification of Apilactobacillus kunkeei-related strains obtained by well-developed overall genome related indices.</title>
        <authorList>
            <person name="Maeno S."/>
            <person name="Endo A."/>
        </authorList>
    </citation>
    <scope>NUCLEOTIDE SEQUENCE [LARGE SCALE GENOMIC DNA]</scope>
    <source>
        <strain evidence="4 5">20H-10</strain>
    </source>
</reference>
<accession>A0ABP9ZG89</accession>
<dbReference type="EMBL" id="BAABVV010000018">
    <property type="protein sequence ID" value="GAA6113811.1"/>
    <property type="molecule type" value="Genomic_DNA"/>
</dbReference>
<evidence type="ECO:0000256" key="2">
    <source>
        <dbReference type="SAM" id="MobiDB-lite"/>
    </source>
</evidence>